<dbReference type="PROSITE" id="PS50042">
    <property type="entry name" value="CNMP_BINDING_3"/>
    <property type="match status" value="1"/>
</dbReference>
<dbReference type="EMBL" id="JACIBY010000001">
    <property type="protein sequence ID" value="MBB3836617.1"/>
    <property type="molecule type" value="Genomic_DNA"/>
</dbReference>
<comment type="caution">
    <text evidence="2">The sequence shown here is derived from an EMBL/GenBank/DDBJ whole genome shotgun (WGS) entry which is preliminary data.</text>
</comment>
<dbReference type="Pfam" id="PF00027">
    <property type="entry name" value="cNMP_binding"/>
    <property type="match status" value="1"/>
</dbReference>
<gene>
    <name evidence="2" type="ORF">FHS57_000599</name>
</gene>
<evidence type="ECO:0000313" key="3">
    <source>
        <dbReference type="Proteomes" id="UP000541352"/>
    </source>
</evidence>
<organism evidence="2 3">
    <name type="scientific">Runella defluvii</name>
    <dbReference type="NCBI Taxonomy" id="370973"/>
    <lineage>
        <taxon>Bacteria</taxon>
        <taxon>Pseudomonadati</taxon>
        <taxon>Bacteroidota</taxon>
        <taxon>Cytophagia</taxon>
        <taxon>Cytophagales</taxon>
        <taxon>Spirosomataceae</taxon>
        <taxon>Runella</taxon>
    </lineage>
</organism>
<protein>
    <submittedName>
        <fullName evidence="2">CRP-like cAMP-binding protein</fullName>
    </submittedName>
</protein>
<dbReference type="CDD" id="cd00038">
    <property type="entry name" value="CAP_ED"/>
    <property type="match status" value="1"/>
</dbReference>
<dbReference type="InterPro" id="IPR018490">
    <property type="entry name" value="cNMP-bd_dom_sf"/>
</dbReference>
<evidence type="ECO:0000259" key="1">
    <source>
        <dbReference type="PROSITE" id="PS50042"/>
    </source>
</evidence>
<dbReference type="Gene3D" id="2.60.120.10">
    <property type="entry name" value="Jelly Rolls"/>
    <property type="match status" value="1"/>
</dbReference>
<evidence type="ECO:0000313" key="2">
    <source>
        <dbReference type="EMBL" id="MBB3836617.1"/>
    </source>
</evidence>
<name>A0A7W5ZFW6_9BACT</name>
<dbReference type="SUPFAM" id="SSF51206">
    <property type="entry name" value="cAMP-binding domain-like"/>
    <property type="match status" value="1"/>
</dbReference>
<dbReference type="RefSeq" id="WP_221225531.1">
    <property type="nucleotide sequence ID" value="NZ_JACIBY010000001.1"/>
</dbReference>
<proteinExistence type="predicted"/>
<dbReference type="AlphaFoldDB" id="A0A7W5ZFW6"/>
<reference evidence="2 3" key="1">
    <citation type="submission" date="2020-08" db="EMBL/GenBank/DDBJ databases">
        <title>Genomic Encyclopedia of Type Strains, Phase IV (KMG-IV): sequencing the most valuable type-strain genomes for metagenomic binning, comparative biology and taxonomic classification.</title>
        <authorList>
            <person name="Goeker M."/>
        </authorList>
    </citation>
    <scope>NUCLEOTIDE SEQUENCE [LARGE SCALE GENOMIC DNA]</scope>
    <source>
        <strain evidence="2 3">DSM 17976</strain>
    </source>
</reference>
<dbReference type="InterPro" id="IPR000595">
    <property type="entry name" value="cNMP-bd_dom"/>
</dbReference>
<sequence>MTPLTAQLADAFGLSVSHIEEMMAIAFPKKVRRGEFLLREGEVCTHVGLVVTGALRTFYINEEGEDISFLFHFNHRLEHLAFIDYESVLLGTPTKLNIQATKNSLVYLIHKDDLAALYQKNEFWQKFEKHMADRVYLSAKRRVEDLLYYSPERRYLQLLTDNPLVFQKFPQKHIASYLGITPQSLSRIRKRITINYL</sequence>
<feature type="domain" description="Cyclic nucleotide-binding" evidence="1">
    <location>
        <begin position="13"/>
        <end position="117"/>
    </location>
</feature>
<dbReference type="Proteomes" id="UP000541352">
    <property type="component" value="Unassembled WGS sequence"/>
</dbReference>
<keyword evidence="3" id="KW-1185">Reference proteome</keyword>
<dbReference type="InterPro" id="IPR014710">
    <property type="entry name" value="RmlC-like_jellyroll"/>
</dbReference>
<accession>A0A7W5ZFW6</accession>